<accession>A0A174P889</accession>
<dbReference type="Proteomes" id="UP000095485">
    <property type="component" value="Unassembled WGS sequence"/>
</dbReference>
<dbReference type="GeneID" id="96228757"/>
<sequence>MEKGEMGENATGRLATYYVAECMEFNRYGEYREDIHSAEEAVKIYQSIPSERLNAGKGIGLHVEEEDGIPLEFSLVYNGELDVDLLRDIYDPNQYPEVFIAARELSAYLPETKVIDTKGLLKEKTLEATVFADEMIKLEKNLDPDFYHTFYPKEAEHKEAIIWKALCQDGKEEYSRWLGSKIFEQKPELKEQADKLKTTLEQVKLIPPVDLKPFVYVRISEHPDIPLEEAMPLNQAVELFGKLDRQAVEEKDMAGYYKTHFEICFLSEGEVMSYTGRQDFGDGEGNLLDHVKAFADYYLHTEEGQKLMKQTARTTEEWEHEQQQMRWVLEEMLPTLQYFCNLEKLETAVLEEQEIEKKVPLLTQGDASRKAYQEAMLAYIRESRIALNTGKELPCMPDIRDFATACPDKSYKEQVMEEIRQEAESYGMTVEAYAANGYEPPKRGGR</sequence>
<dbReference type="InterPro" id="IPR041045">
    <property type="entry name" value="LPD25"/>
</dbReference>
<organism evidence="2 3">
    <name type="scientific">Dorea longicatena</name>
    <dbReference type="NCBI Taxonomy" id="88431"/>
    <lineage>
        <taxon>Bacteria</taxon>
        <taxon>Bacillati</taxon>
        <taxon>Bacillota</taxon>
        <taxon>Clostridia</taxon>
        <taxon>Lachnospirales</taxon>
        <taxon>Lachnospiraceae</taxon>
        <taxon>Dorea</taxon>
    </lineage>
</organism>
<dbReference type="Pfam" id="PF18840">
    <property type="entry name" value="LPD25"/>
    <property type="match status" value="1"/>
</dbReference>
<evidence type="ECO:0000259" key="1">
    <source>
        <dbReference type="Pfam" id="PF18840"/>
    </source>
</evidence>
<dbReference type="EMBL" id="CZAY01000009">
    <property type="protein sequence ID" value="CUP57142.1"/>
    <property type="molecule type" value="Genomic_DNA"/>
</dbReference>
<evidence type="ECO:0000313" key="3">
    <source>
        <dbReference type="Proteomes" id="UP000095485"/>
    </source>
</evidence>
<evidence type="ECO:0000313" key="2">
    <source>
        <dbReference type="EMBL" id="CUP57142.1"/>
    </source>
</evidence>
<dbReference type="RefSeq" id="WP_055056109.1">
    <property type="nucleotide sequence ID" value="NZ_CZAY01000009.1"/>
</dbReference>
<gene>
    <name evidence="2" type="ORF">ERS852526_01462</name>
</gene>
<proteinExistence type="predicted"/>
<feature type="domain" description="Large polyvalent protein associated" evidence="1">
    <location>
        <begin position="212"/>
        <end position="301"/>
    </location>
</feature>
<dbReference type="AlphaFoldDB" id="A0A174P889"/>
<dbReference type="OrthoDB" id="9803716at2"/>
<protein>
    <recommendedName>
        <fullName evidence="1">Large polyvalent protein associated domain-containing protein</fullName>
    </recommendedName>
</protein>
<name>A0A174P889_9FIRM</name>
<reference evidence="2 3" key="1">
    <citation type="submission" date="2015-09" db="EMBL/GenBank/DDBJ databases">
        <authorList>
            <consortium name="Pathogen Informatics"/>
        </authorList>
    </citation>
    <scope>NUCLEOTIDE SEQUENCE [LARGE SCALE GENOMIC DNA]</scope>
    <source>
        <strain evidence="2 3">2789STDY5834914</strain>
    </source>
</reference>